<dbReference type="AlphaFoldDB" id="A0A1H0G303"/>
<keyword evidence="2" id="KW-1185">Reference proteome</keyword>
<proteinExistence type="predicted"/>
<accession>A0A1H0G303</accession>
<organism evidence="1 2">
    <name type="scientific">Lutimaribacter pacificus</name>
    <dbReference type="NCBI Taxonomy" id="391948"/>
    <lineage>
        <taxon>Bacteria</taxon>
        <taxon>Pseudomonadati</taxon>
        <taxon>Pseudomonadota</taxon>
        <taxon>Alphaproteobacteria</taxon>
        <taxon>Rhodobacterales</taxon>
        <taxon>Roseobacteraceae</taxon>
        <taxon>Lutimaribacter</taxon>
    </lineage>
</organism>
<dbReference type="EMBL" id="FQZZ01000002">
    <property type="protein sequence ID" value="SHJ84424.1"/>
    <property type="molecule type" value="Genomic_DNA"/>
</dbReference>
<sequence>MSDTAPYCVTRNNLKIKEKSAMNMTPRWEGCPVDADTGASAVWQAQK</sequence>
<reference evidence="1 2" key="1">
    <citation type="submission" date="2016-11" db="EMBL/GenBank/DDBJ databases">
        <authorList>
            <person name="Varghese N."/>
            <person name="Submissions S."/>
        </authorList>
    </citation>
    <scope>NUCLEOTIDE SEQUENCE [LARGE SCALE GENOMIC DNA]</scope>
    <source>
        <strain evidence="1 2">DSM 29620</strain>
    </source>
</reference>
<gene>
    <name evidence="1" type="ORF">SAMN05444142_10273</name>
</gene>
<evidence type="ECO:0000313" key="1">
    <source>
        <dbReference type="EMBL" id="SHJ84424.1"/>
    </source>
</evidence>
<evidence type="ECO:0000313" key="2">
    <source>
        <dbReference type="Proteomes" id="UP000324252"/>
    </source>
</evidence>
<name>A0A1H0G303_9RHOB</name>
<protein>
    <submittedName>
        <fullName evidence="1">Uncharacterized protein</fullName>
    </submittedName>
</protein>
<dbReference type="Proteomes" id="UP000324252">
    <property type="component" value="Unassembled WGS sequence"/>
</dbReference>